<keyword evidence="1" id="KW-0472">Membrane</keyword>
<dbReference type="AlphaFoldDB" id="A0A4Q7NI75"/>
<proteinExistence type="predicted"/>
<evidence type="ECO:0000259" key="2">
    <source>
        <dbReference type="Pfam" id="PF13490"/>
    </source>
</evidence>
<dbReference type="Gene3D" id="1.10.10.1320">
    <property type="entry name" value="Anti-sigma factor, zinc-finger domain"/>
    <property type="match status" value="1"/>
</dbReference>
<reference evidence="3 4" key="1">
    <citation type="submission" date="2019-02" db="EMBL/GenBank/DDBJ databases">
        <title>Genomic Encyclopedia of Type Strains, Phase IV (KMG-IV): sequencing the most valuable type-strain genomes for metagenomic binning, comparative biology and taxonomic classification.</title>
        <authorList>
            <person name="Goeker M."/>
        </authorList>
    </citation>
    <scope>NUCLEOTIDE SEQUENCE [LARGE SCALE GENOMIC DNA]</scope>
    <source>
        <strain evidence="3 4">K24</strain>
    </source>
</reference>
<comment type="caution">
    <text evidence="3">The sequence shown here is derived from an EMBL/GenBank/DDBJ whole genome shotgun (WGS) entry which is preliminary data.</text>
</comment>
<evidence type="ECO:0000256" key="1">
    <source>
        <dbReference type="SAM" id="Phobius"/>
    </source>
</evidence>
<keyword evidence="1" id="KW-1133">Transmembrane helix</keyword>
<feature type="transmembrane region" description="Helical" evidence="1">
    <location>
        <begin position="83"/>
        <end position="102"/>
    </location>
</feature>
<name>A0A4Q7NI75_9BURK</name>
<dbReference type="RefSeq" id="WP_130356033.1">
    <property type="nucleotide sequence ID" value="NZ_SGXC01000001.1"/>
</dbReference>
<feature type="domain" description="Putative zinc-finger" evidence="2">
    <location>
        <begin position="7"/>
        <end position="31"/>
    </location>
</feature>
<accession>A0A4Q7NI75</accession>
<evidence type="ECO:0000313" key="3">
    <source>
        <dbReference type="EMBL" id="RZS84695.1"/>
    </source>
</evidence>
<dbReference type="OrthoDB" id="9152892at2"/>
<keyword evidence="4" id="KW-1185">Reference proteome</keyword>
<dbReference type="InterPro" id="IPR027383">
    <property type="entry name" value="Znf_put"/>
</dbReference>
<sequence length="259" mass="28125">MMPITEADLHAYADGELSPARRADVEAHLAGHPDAAVRVRAWQEQKRALQRLFEPVLDEPIPPALETAAIPPGARRGRSTQPALRIAAGIMLVLLGGMAGWWGHGRYQAPAIADARPSLPQQAAIAHAVYSPDVRRPVEIGADQETQLVTWLSRRLGQDVRAPKLGGLGFELVGGRLLPGSEGPVAQFMYQDAGGQRLTLYVSTERDGNPDTAFRFAREGNINVFYWIDGPFGYALSAGVSKDELARVASAVYDQLDKR</sequence>
<organism evidence="3 4">
    <name type="scientific">Pigmentiphaga kullae</name>
    <dbReference type="NCBI Taxonomy" id="151784"/>
    <lineage>
        <taxon>Bacteria</taxon>
        <taxon>Pseudomonadati</taxon>
        <taxon>Pseudomonadota</taxon>
        <taxon>Betaproteobacteria</taxon>
        <taxon>Burkholderiales</taxon>
        <taxon>Alcaligenaceae</taxon>
        <taxon>Pigmentiphaga</taxon>
    </lineage>
</organism>
<gene>
    <name evidence="3" type="ORF">EV675_0714</name>
</gene>
<dbReference type="InterPro" id="IPR041916">
    <property type="entry name" value="Anti_sigma_zinc_sf"/>
</dbReference>
<dbReference type="Proteomes" id="UP000292445">
    <property type="component" value="Unassembled WGS sequence"/>
</dbReference>
<dbReference type="Pfam" id="PF13490">
    <property type="entry name" value="zf-HC2"/>
    <property type="match status" value="1"/>
</dbReference>
<protein>
    <submittedName>
        <fullName evidence="3">Anti-sigma factor RsiW</fullName>
    </submittedName>
</protein>
<dbReference type="EMBL" id="SGXC01000001">
    <property type="protein sequence ID" value="RZS84695.1"/>
    <property type="molecule type" value="Genomic_DNA"/>
</dbReference>
<evidence type="ECO:0000313" key="4">
    <source>
        <dbReference type="Proteomes" id="UP000292445"/>
    </source>
</evidence>
<keyword evidence="1" id="KW-0812">Transmembrane</keyword>